<dbReference type="AlphaFoldDB" id="A0A7C9P6U7"/>
<dbReference type="Proteomes" id="UP000483432">
    <property type="component" value="Unassembled WGS sequence"/>
</dbReference>
<comment type="caution">
    <text evidence="1">The sequence shown here is derived from an EMBL/GenBank/DDBJ whole genome shotgun (WGS) entry which is preliminary data.</text>
</comment>
<accession>A0A7C9P6U7</accession>
<protein>
    <submittedName>
        <fullName evidence="1">Uncharacterized protein</fullName>
    </submittedName>
</protein>
<evidence type="ECO:0000313" key="2">
    <source>
        <dbReference type="Proteomes" id="UP000483432"/>
    </source>
</evidence>
<name>A0A7C9P6U7_9PROT</name>
<organism evidence="1 2">
    <name type="scientific">Sulfuriferula multivorans</name>
    <dbReference type="NCBI Taxonomy" id="1559896"/>
    <lineage>
        <taxon>Bacteria</taxon>
        <taxon>Pseudomonadati</taxon>
        <taxon>Pseudomonadota</taxon>
        <taxon>Betaproteobacteria</taxon>
        <taxon>Nitrosomonadales</taxon>
        <taxon>Sulfuricellaceae</taxon>
        <taxon>Sulfuriferula</taxon>
    </lineage>
</organism>
<sequence length="124" mass="13899">MSKYVENPIHFAAACVPTSGQCAIDRENILFLDDGKEHMAIDLLQRKCGSVVIIPDTSNKGQSLLYHTSCDRMTDVVNQLFQDHLEPPASFPQPASEMMVGELQRQCVTLSYDDCKRKVEGFSF</sequence>
<evidence type="ECO:0000313" key="1">
    <source>
        <dbReference type="EMBL" id="NDP47387.1"/>
    </source>
</evidence>
<gene>
    <name evidence="1" type="ORF">GZ085_03170</name>
</gene>
<dbReference type="EMBL" id="JAAFGW010000028">
    <property type="protein sequence ID" value="NDP47387.1"/>
    <property type="molecule type" value="Genomic_DNA"/>
</dbReference>
<proteinExistence type="predicted"/>
<reference evidence="1 2" key="1">
    <citation type="submission" date="2019-09" db="EMBL/GenBank/DDBJ databases">
        <title>H2 Metabolism Revealed by Metagenomic Analysis in Subglacial Sediment of East Antarctica.</title>
        <authorList>
            <person name="Yang Z."/>
            <person name="Zhang Y."/>
            <person name="Lv Y."/>
            <person name="Yan W."/>
            <person name="Xiao X."/>
            <person name="Sun B."/>
            <person name="Ma H."/>
        </authorList>
    </citation>
    <scope>NUCLEOTIDE SEQUENCE [LARGE SCALE GENOMIC DNA]</scope>
    <source>
        <strain evidence="1">Bin2_2</strain>
    </source>
</reference>